<evidence type="ECO:0000313" key="2">
    <source>
        <dbReference type="Proteomes" id="UP000229916"/>
    </source>
</evidence>
<proteinExistence type="predicted"/>
<protein>
    <submittedName>
        <fullName evidence="1">Uncharacterized protein</fullName>
    </submittedName>
</protein>
<evidence type="ECO:0000313" key="1">
    <source>
        <dbReference type="EMBL" id="PIU68975.1"/>
    </source>
</evidence>
<dbReference type="EMBL" id="PEWD01000038">
    <property type="protein sequence ID" value="PIU68975.1"/>
    <property type="molecule type" value="Genomic_DNA"/>
</dbReference>
<sequence>MEIHFDTGHAAKFDHLPYIATAKQNDSFVANTFEVVLRLRLHLEGVNTLVCQTRHFVFNRL</sequence>
<dbReference type="Proteomes" id="UP000229916">
    <property type="component" value="Unassembled WGS sequence"/>
</dbReference>
<comment type="caution">
    <text evidence="1">The sequence shown here is derived from an EMBL/GenBank/DDBJ whole genome shotgun (WGS) entry which is preliminary data.</text>
</comment>
<organism evidence="1 2">
    <name type="scientific">candidate division WWE3 bacterium CG06_land_8_20_14_3_00_42_16</name>
    <dbReference type="NCBI Taxonomy" id="1975083"/>
    <lineage>
        <taxon>Bacteria</taxon>
        <taxon>Katanobacteria</taxon>
    </lineage>
</organism>
<gene>
    <name evidence="1" type="ORF">COS81_01880</name>
</gene>
<reference evidence="2" key="1">
    <citation type="submission" date="2017-09" db="EMBL/GenBank/DDBJ databases">
        <title>Depth-based differentiation of microbial function through sediment-hosted aquifers and enrichment of novel symbionts in the deep terrestrial subsurface.</title>
        <authorList>
            <person name="Probst A.J."/>
            <person name="Ladd B."/>
            <person name="Jarett J.K."/>
            <person name="Geller-Mcgrath D.E."/>
            <person name="Sieber C.M.K."/>
            <person name="Emerson J.B."/>
            <person name="Anantharaman K."/>
            <person name="Thomas B.C."/>
            <person name="Malmstrom R."/>
            <person name="Stieglmeier M."/>
            <person name="Klingl A."/>
            <person name="Woyke T."/>
            <person name="Ryan C.M."/>
            <person name="Banfield J.F."/>
        </authorList>
    </citation>
    <scope>NUCLEOTIDE SEQUENCE [LARGE SCALE GENOMIC DNA]</scope>
</reference>
<accession>A0A2M7ANM9</accession>
<name>A0A2M7ANM9_UNCKA</name>
<dbReference type="AlphaFoldDB" id="A0A2M7ANM9"/>